<dbReference type="HOGENOM" id="CLU_1984560_0_0_1"/>
<protein>
    <submittedName>
        <fullName evidence="1">Uncharacterized protein</fullName>
    </submittedName>
</protein>
<dbReference type="Proteomes" id="UP000017836">
    <property type="component" value="Unassembled WGS sequence"/>
</dbReference>
<keyword evidence="2" id="KW-1185">Reference proteome</keyword>
<accession>U5CZI3</accession>
<dbReference type="EMBL" id="KI392503">
    <property type="protein sequence ID" value="ERN15410.1"/>
    <property type="molecule type" value="Genomic_DNA"/>
</dbReference>
<gene>
    <name evidence="1" type="ORF">AMTR_s00036p00208560</name>
</gene>
<name>U5CZI3_AMBTC</name>
<evidence type="ECO:0000313" key="2">
    <source>
        <dbReference type="Proteomes" id="UP000017836"/>
    </source>
</evidence>
<evidence type="ECO:0000313" key="1">
    <source>
        <dbReference type="EMBL" id="ERN15410.1"/>
    </source>
</evidence>
<organism evidence="1 2">
    <name type="scientific">Amborella trichopoda</name>
    <dbReference type="NCBI Taxonomy" id="13333"/>
    <lineage>
        <taxon>Eukaryota</taxon>
        <taxon>Viridiplantae</taxon>
        <taxon>Streptophyta</taxon>
        <taxon>Embryophyta</taxon>
        <taxon>Tracheophyta</taxon>
        <taxon>Spermatophyta</taxon>
        <taxon>Magnoliopsida</taxon>
        <taxon>Amborellales</taxon>
        <taxon>Amborellaceae</taxon>
        <taxon>Amborella</taxon>
    </lineage>
</organism>
<sequence>MDERPRFDLLEVNKLALVVISDLKDELDEGSQNHPNLILGDELEEGLEDHKSEVVDVGVEESVAAVEGEGVEDPLSALVSVEPATAIAFLPRSPAIPMATDDAESLEIMAILDDMGVEFNENAPLL</sequence>
<reference evidence="2" key="1">
    <citation type="journal article" date="2013" name="Science">
        <title>The Amborella genome and the evolution of flowering plants.</title>
        <authorList>
            <consortium name="Amborella Genome Project"/>
        </authorList>
    </citation>
    <scope>NUCLEOTIDE SEQUENCE [LARGE SCALE GENOMIC DNA]</scope>
</reference>
<dbReference type="AlphaFoldDB" id="U5CZI3"/>
<proteinExistence type="predicted"/>
<dbReference type="Gramene" id="ERN15410">
    <property type="protein sequence ID" value="ERN15410"/>
    <property type="gene ID" value="AMTR_s00036p00208560"/>
</dbReference>